<feature type="transmembrane region" description="Helical" evidence="1">
    <location>
        <begin position="198"/>
        <end position="219"/>
    </location>
</feature>
<protein>
    <submittedName>
        <fullName evidence="3">DUF3592 domain-containing protein</fullName>
    </submittedName>
</protein>
<gene>
    <name evidence="3" type="ORF">NP590_02525</name>
</gene>
<organism evidence="3 4">
    <name type="scientific">Methylomonas subterranea</name>
    <dbReference type="NCBI Taxonomy" id="2952225"/>
    <lineage>
        <taxon>Bacteria</taxon>
        <taxon>Pseudomonadati</taxon>
        <taxon>Pseudomonadota</taxon>
        <taxon>Gammaproteobacteria</taxon>
        <taxon>Methylococcales</taxon>
        <taxon>Methylococcaceae</taxon>
        <taxon>Methylomonas</taxon>
    </lineage>
</organism>
<feature type="transmembrane region" description="Helical" evidence="1">
    <location>
        <begin position="225"/>
        <end position="249"/>
    </location>
</feature>
<feature type="domain" description="DUF3592" evidence="2">
    <location>
        <begin position="422"/>
        <end position="483"/>
    </location>
</feature>
<dbReference type="InterPro" id="IPR021994">
    <property type="entry name" value="DUF3592"/>
</dbReference>
<evidence type="ECO:0000256" key="1">
    <source>
        <dbReference type="SAM" id="Phobius"/>
    </source>
</evidence>
<name>A0ABT1TCE7_9GAMM</name>
<feature type="transmembrane region" description="Helical" evidence="1">
    <location>
        <begin position="388"/>
        <end position="407"/>
    </location>
</feature>
<evidence type="ECO:0000259" key="2">
    <source>
        <dbReference type="Pfam" id="PF12158"/>
    </source>
</evidence>
<evidence type="ECO:0000313" key="3">
    <source>
        <dbReference type="EMBL" id="MCQ8102969.1"/>
    </source>
</evidence>
<proteinExistence type="predicted"/>
<reference evidence="3 4" key="1">
    <citation type="submission" date="2022-07" db="EMBL/GenBank/DDBJ databases">
        <title>Methylomonas rivi sp. nov., Methylomonas rosea sp. nov., Methylomonas aureus sp. nov. and Methylomonas subterranea sp. nov., four novel methanotrophs isolated from a freshwater creek and the deep terrestrial subsurface.</title>
        <authorList>
            <person name="Abin C."/>
            <person name="Sankaranarayanan K."/>
            <person name="Garner C."/>
            <person name="Sindelar R."/>
            <person name="Kotary K."/>
            <person name="Garner R."/>
            <person name="Barclay S."/>
            <person name="Lawson P."/>
            <person name="Krumholz L."/>
        </authorList>
    </citation>
    <scope>NUCLEOTIDE SEQUENCE [LARGE SCALE GENOMIC DNA]</scope>
    <source>
        <strain evidence="3 4">SURF-2</strain>
    </source>
</reference>
<feature type="transmembrane region" description="Helical" evidence="1">
    <location>
        <begin position="487"/>
        <end position="509"/>
    </location>
</feature>
<evidence type="ECO:0000313" key="4">
    <source>
        <dbReference type="Proteomes" id="UP001524499"/>
    </source>
</evidence>
<accession>A0ABT1TCE7</accession>
<dbReference type="RefSeq" id="WP_256600610.1">
    <property type="nucleotide sequence ID" value="NZ_JANIBJ010000003.1"/>
</dbReference>
<dbReference type="EMBL" id="JANIBJ010000003">
    <property type="protein sequence ID" value="MCQ8102969.1"/>
    <property type="molecule type" value="Genomic_DNA"/>
</dbReference>
<dbReference type="Proteomes" id="UP001524499">
    <property type="component" value="Unassembled WGS sequence"/>
</dbReference>
<sequence>MMIECRSLKPIQRIKTVLSIALAALALLNLYLAVTGTLLNVEKLTVWSRQPAQIFSLADETTVEIEVTIEFAEALPAKTSPEDCYAHQPGNTCLLLPANPYAWLSVFDEVELLQNPAQPAQLDILSLSGLWLPVCGHFLFVLLLGATWRWLAYRSGWGEDRTWFNGAWVATHSAPQRIGFSDTDAKPVTESGGSRKGVTFWCVLFVLIALPTVPAAIAQMATDPLLATLILAGGLGILLLALFTAVGTFSRVIQQDRTGLVDSSFFGIKRVAWSSVAAVDLVNLNREAQQRYDRSHSLKESRPQTLNVYKVTDKQGREILSLSETMAPPRAFHALLARLRGRAERESREMDDLPLRDVSQDDFEAEWIRMTGSSSEPRKSLFHPSHRGTLFGLILMLAPFVLITALLCYKSLWFICVAERAQGRVVEVKRDGLPSLVVEYRPAAGGALQIESDGTEAYGDFKVGDTITVYYDAADPEDARLDLFLELWLGAILMGSLTALVLLTAVLIGRSLTAPMLRL</sequence>
<keyword evidence="1" id="KW-0812">Transmembrane</keyword>
<keyword evidence="1" id="KW-0472">Membrane</keyword>
<feature type="transmembrane region" description="Helical" evidence="1">
    <location>
        <begin position="130"/>
        <end position="151"/>
    </location>
</feature>
<dbReference type="Pfam" id="PF12158">
    <property type="entry name" value="DUF3592"/>
    <property type="match status" value="1"/>
</dbReference>
<keyword evidence="4" id="KW-1185">Reference proteome</keyword>
<comment type="caution">
    <text evidence="3">The sequence shown here is derived from an EMBL/GenBank/DDBJ whole genome shotgun (WGS) entry which is preliminary data.</text>
</comment>
<keyword evidence="1" id="KW-1133">Transmembrane helix</keyword>